<dbReference type="EMBL" id="SPDV01000003">
    <property type="protein sequence ID" value="TFI59767.1"/>
    <property type="molecule type" value="Genomic_DNA"/>
</dbReference>
<name>A0A4Y8ZWC4_9SPHN</name>
<comment type="caution">
    <text evidence="2">The sequence shown here is derived from an EMBL/GenBank/DDBJ whole genome shotgun (WGS) entry which is preliminary data.</text>
</comment>
<proteinExistence type="predicted"/>
<dbReference type="Proteomes" id="UP000298213">
    <property type="component" value="Unassembled WGS sequence"/>
</dbReference>
<feature type="transmembrane region" description="Helical" evidence="1">
    <location>
        <begin position="110"/>
        <end position="132"/>
    </location>
</feature>
<feature type="transmembrane region" description="Helical" evidence="1">
    <location>
        <begin position="38"/>
        <end position="58"/>
    </location>
</feature>
<protein>
    <recommendedName>
        <fullName evidence="4">Rod shape-determining protein MreD</fullName>
    </recommendedName>
</protein>
<organism evidence="2 3">
    <name type="scientific">Sphingomonas parva</name>
    <dbReference type="NCBI Taxonomy" id="2555898"/>
    <lineage>
        <taxon>Bacteria</taxon>
        <taxon>Pseudomonadati</taxon>
        <taxon>Pseudomonadota</taxon>
        <taxon>Alphaproteobacteria</taxon>
        <taxon>Sphingomonadales</taxon>
        <taxon>Sphingomonadaceae</taxon>
        <taxon>Sphingomonas</taxon>
    </lineage>
</organism>
<keyword evidence="1" id="KW-0812">Transmembrane</keyword>
<dbReference type="OrthoDB" id="7594268at2"/>
<sequence length="139" mass="15238">MMMFAFLLNYPWELIQAPLYQGMASAPHWTSVLVCSRAAVGDAVIAFIAFCTACLAARTPSWPMQPNRRGIIVFMGVGLVITVVIEHLATSSTSASWGWRYSSMMPLVPLIGAGLSPVLQWLILPPLVVWLARRHLQGA</sequence>
<reference evidence="2 3" key="1">
    <citation type="submission" date="2019-03" db="EMBL/GenBank/DDBJ databases">
        <title>Genome sequence of Sphingomonas sp. 17J27-24.</title>
        <authorList>
            <person name="Kim M."/>
            <person name="Maeng S."/>
            <person name="Sathiyaraj S."/>
        </authorList>
    </citation>
    <scope>NUCLEOTIDE SEQUENCE [LARGE SCALE GENOMIC DNA]</scope>
    <source>
        <strain evidence="2 3">17J27-24</strain>
    </source>
</reference>
<evidence type="ECO:0000313" key="2">
    <source>
        <dbReference type="EMBL" id="TFI59767.1"/>
    </source>
</evidence>
<keyword evidence="1" id="KW-1133">Transmembrane helix</keyword>
<evidence type="ECO:0000313" key="3">
    <source>
        <dbReference type="Proteomes" id="UP000298213"/>
    </source>
</evidence>
<dbReference type="RefSeq" id="WP_135083470.1">
    <property type="nucleotide sequence ID" value="NZ_SPDV01000003.1"/>
</dbReference>
<keyword evidence="1" id="KW-0472">Membrane</keyword>
<gene>
    <name evidence="2" type="ORF">E2493_02705</name>
</gene>
<feature type="transmembrane region" description="Helical" evidence="1">
    <location>
        <begin position="70"/>
        <end position="90"/>
    </location>
</feature>
<evidence type="ECO:0000256" key="1">
    <source>
        <dbReference type="SAM" id="Phobius"/>
    </source>
</evidence>
<accession>A0A4Y8ZWC4</accession>
<evidence type="ECO:0008006" key="4">
    <source>
        <dbReference type="Google" id="ProtNLM"/>
    </source>
</evidence>
<dbReference type="AlphaFoldDB" id="A0A4Y8ZWC4"/>
<keyword evidence="3" id="KW-1185">Reference proteome</keyword>